<dbReference type="Gene3D" id="2.40.50.230">
    <property type="entry name" value="Gp5 N-terminal domain"/>
    <property type="match status" value="1"/>
</dbReference>
<dbReference type="InterPro" id="IPR006533">
    <property type="entry name" value="T6SS_Vgr_RhsGE"/>
</dbReference>
<accession>A0A1E5CX32</accession>
<evidence type="ECO:0000256" key="1">
    <source>
        <dbReference type="ARBA" id="ARBA00005558"/>
    </source>
</evidence>
<dbReference type="Pfam" id="PF05954">
    <property type="entry name" value="Phage_GPD"/>
    <property type="match status" value="1"/>
</dbReference>
<sequence>MALPAKRTLFNIDVASIETPLSVYAFEGVEKISQNFLFQVTIVCDEPNLELEDWLQLPVTLTLKNNNPNNEQQDDHRYINGIIYGIEQLTHTDRHCQYQLSITPKVALLQHRCGHRIFQDKTVSEIITLILNDAGILSSEYQFRCSNAQQPRDYCVQYGESELDFIQRLMSEEGLHYHFEHHLNGHKMIIADGQDGFLQLPALPYNQEVGLKADSDAIFAFQLKQQTKTGNVTLQDFDFRKPDFTPQGLAQTNIVNQQSLEDYHYPGGFHTERCGNALATLALEQHRSQQVVVHAQSNCSQITCGYFQPLLNYPKRTDWNVDWLVNEVQHSGKQPQVLEEYADGASSYHAQFICTPWNTPFRTPALAKPIINNIDTAIVTGPKGEEIYCDEFGRVKVQFHWDREGKANEKTSCWLRTSQGWAGNGYGQWVLPRIGHEVIVSFINGDPDHPIITGSLYNGQNRTPYELPSSKTRSTFKTSSSLGGDNFNELRFEDKKESEQISIHAAKDMDMFVQNDRTQEIFNDDHLTVHDSRFQEIKTDHHKTVQGSRFDTTKGDAHQQVEGSQHSKVENKSLTDIGNELHLSSGQKIVFEAGAEITLKAGGSFVKVDPSGVTLSGAGVKINSGGSPGSGSGYAGEIAQLPEHMRYNQRIVLKDQSTGFLHVNKQYKIVFEDGKEIYGKTNDKGQTSLINSQDLEVSFDIYWREI</sequence>
<gene>
    <name evidence="4" type="ORF">A130_17390</name>
</gene>
<dbReference type="NCBIfam" id="TIGR03361">
    <property type="entry name" value="VI_Rhs_Vgr"/>
    <property type="match status" value="1"/>
</dbReference>
<dbReference type="SUPFAM" id="SSF69279">
    <property type="entry name" value="Phage tail proteins"/>
    <property type="match status" value="2"/>
</dbReference>
<evidence type="ECO:0000259" key="3">
    <source>
        <dbReference type="Pfam" id="PF22178"/>
    </source>
</evidence>
<dbReference type="AlphaFoldDB" id="A0A1E5CX32"/>
<evidence type="ECO:0000313" key="4">
    <source>
        <dbReference type="EMBL" id="OEE75045.1"/>
    </source>
</evidence>
<dbReference type="RefSeq" id="WP_017054495.1">
    <property type="nucleotide sequence ID" value="NZ_AJYW02000167.1"/>
</dbReference>
<dbReference type="Gene3D" id="2.30.110.50">
    <property type="match status" value="1"/>
</dbReference>
<dbReference type="EMBL" id="AJYW02000167">
    <property type="protein sequence ID" value="OEE75045.1"/>
    <property type="molecule type" value="Genomic_DNA"/>
</dbReference>
<dbReference type="InterPro" id="IPR054030">
    <property type="entry name" value="Gp5_Vgr_C"/>
</dbReference>
<dbReference type="Proteomes" id="UP000094165">
    <property type="component" value="Unassembled WGS sequence"/>
</dbReference>
<organism evidence="4 5">
    <name type="scientific">Vibrio genomosp. F6 str. FF-238</name>
    <dbReference type="NCBI Taxonomy" id="1191298"/>
    <lineage>
        <taxon>Bacteria</taxon>
        <taxon>Pseudomonadati</taxon>
        <taxon>Pseudomonadota</taxon>
        <taxon>Gammaproteobacteria</taxon>
        <taxon>Vibrionales</taxon>
        <taxon>Vibrionaceae</taxon>
        <taxon>Vibrio</taxon>
    </lineage>
</organism>
<proteinExistence type="inferred from homology"/>
<keyword evidence="5" id="KW-1185">Reference proteome</keyword>
<dbReference type="SUPFAM" id="SSF69255">
    <property type="entry name" value="gp5 N-terminal domain-like"/>
    <property type="match status" value="1"/>
</dbReference>
<dbReference type="InterPro" id="IPR006531">
    <property type="entry name" value="Gp5/Vgr_OB"/>
</dbReference>
<feature type="domain" description="Gp5/Type VI secretion system Vgr protein OB-fold" evidence="2">
    <location>
        <begin position="391"/>
        <end position="457"/>
    </location>
</feature>
<feature type="domain" description="Gp5/Type VI secretion system Vgr C-terminal trimerisation" evidence="3">
    <location>
        <begin position="474"/>
        <end position="580"/>
    </location>
</feature>
<comment type="caution">
    <text evidence="4">The sequence shown here is derived from an EMBL/GenBank/DDBJ whole genome shotgun (WGS) entry which is preliminary data.</text>
</comment>
<dbReference type="Pfam" id="PF22178">
    <property type="entry name" value="Gp5_trimer_C"/>
    <property type="match status" value="1"/>
</dbReference>
<dbReference type="SUPFAM" id="SSF69349">
    <property type="entry name" value="Phage fibre proteins"/>
    <property type="match status" value="1"/>
</dbReference>
<dbReference type="InterPro" id="IPR017847">
    <property type="entry name" value="T6SS_RhsGE_Vgr_subset"/>
</dbReference>
<protein>
    <submittedName>
        <fullName evidence="4">Type VI secretion protein VgrG</fullName>
    </submittedName>
</protein>
<dbReference type="NCBIfam" id="TIGR01646">
    <property type="entry name" value="vgr_GE"/>
    <property type="match status" value="1"/>
</dbReference>
<dbReference type="Gene3D" id="3.55.50.10">
    <property type="entry name" value="Baseplate protein-like domains"/>
    <property type="match status" value="1"/>
</dbReference>
<evidence type="ECO:0000259" key="2">
    <source>
        <dbReference type="Pfam" id="PF04717"/>
    </source>
</evidence>
<dbReference type="InterPro" id="IPR037026">
    <property type="entry name" value="Vgr_OB-fold_dom_sf"/>
</dbReference>
<comment type="similarity">
    <text evidence="1">Belongs to the VgrG protein family.</text>
</comment>
<dbReference type="Pfam" id="PF04717">
    <property type="entry name" value="Phage_base_V"/>
    <property type="match status" value="1"/>
</dbReference>
<dbReference type="Gene3D" id="4.10.220.110">
    <property type="match status" value="1"/>
</dbReference>
<evidence type="ECO:0000313" key="5">
    <source>
        <dbReference type="Proteomes" id="UP000094165"/>
    </source>
</evidence>
<reference evidence="4 5" key="1">
    <citation type="journal article" date="2012" name="Science">
        <title>Ecological populations of bacteria act as socially cohesive units of antibiotic production and resistance.</title>
        <authorList>
            <person name="Cordero O.X."/>
            <person name="Wildschutte H."/>
            <person name="Kirkup B."/>
            <person name="Proehl S."/>
            <person name="Ngo L."/>
            <person name="Hussain F."/>
            <person name="Le Roux F."/>
            <person name="Mincer T."/>
            <person name="Polz M.F."/>
        </authorList>
    </citation>
    <scope>NUCLEOTIDE SEQUENCE [LARGE SCALE GENOMIC DNA]</scope>
    <source>
        <strain evidence="4 5">FF-238</strain>
    </source>
</reference>
<name>A0A1E5CX32_9VIBR</name>